<dbReference type="AlphaFoldDB" id="A0A1F5L694"/>
<evidence type="ECO:0000313" key="1">
    <source>
        <dbReference type="EMBL" id="OGE48743.1"/>
    </source>
</evidence>
<evidence type="ECO:0000313" key="2">
    <source>
        <dbReference type="Proteomes" id="UP000177622"/>
    </source>
</evidence>
<dbReference type="RefSeq" id="XP_022484198.1">
    <property type="nucleotide sequence ID" value="XM_022636015.1"/>
</dbReference>
<dbReference type="CDD" id="cd12148">
    <property type="entry name" value="fungal_TF_MHR"/>
    <property type="match status" value="1"/>
</dbReference>
<comment type="caution">
    <text evidence="1">The sequence shown here is derived from an EMBL/GenBank/DDBJ whole genome shotgun (WGS) entry which is preliminary data.</text>
</comment>
<sequence>MWRHAVQRNRGRWRLADWYPRALQDDSQSRCSLPLPSKSETLELVHEYFETFNKAVPPFRPESFMIQVNRHYSWNPNEGSSWWAAFNIGLAFAYKQRAEGSGGSDDWQQSLWPR</sequence>
<reference evidence="1 2" key="1">
    <citation type="journal article" date="2016" name="Sci. Rep.">
        <title>Penicillium arizonense, a new, genome sequenced fungal species, reveals a high chemical diversity in secreted metabolites.</title>
        <authorList>
            <person name="Grijseels S."/>
            <person name="Nielsen J.C."/>
            <person name="Randelovic M."/>
            <person name="Nielsen J."/>
            <person name="Nielsen K.F."/>
            <person name="Workman M."/>
            <person name="Frisvad J.C."/>
        </authorList>
    </citation>
    <scope>NUCLEOTIDE SEQUENCE [LARGE SCALE GENOMIC DNA]</scope>
    <source>
        <strain evidence="1 2">CBS 141311</strain>
    </source>
</reference>
<protein>
    <recommendedName>
        <fullName evidence="3">Transcription factor domain-containing protein</fullName>
    </recommendedName>
</protein>
<dbReference type="STRING" id="1835702.A0A1F5L694"/>
<dbReference type="OrthoDB" id="2123952at2759"/>
<accession>A0A1F5L694</accession>
<dbReference type="Proteomes" id="UP000177622">
    <property type="component" value="Unassembled WGS sequence"/>
</dbReference>
<evidence type="ECO:0008006" key="3">
    <source>
        <dbReference type="Google" id="ProtNLM"/>
    </source>
</evidence>
<dbReference type="GeneID" id="34580749"/>
<dbReference type="EMBL" id="LXJU01000026">
    <property type="protein sequence ID" value="OGE48743.1"/>
    <property type="molecule type" value="Genomic_DNA"/>
</dbReference>
<gene>
    <name evidence="1" type="ORF">PENARI_c026G11778</name>
</gene>
<proteinExistence type="predicted"/>
<keyword evidence="2" id="KW-1185">Reference proteome</keyword>
<name>A0A1F5L694_PENAI</name>
<organism evidence="1 2">
    <name type="scientific">Penicillium arizonense</name>
    <dbReference type="NCBI Taxonomy" id="1835702"/>
    <lineage>
        <taxon>Eukaryota</taxon>
        <taxon>Fungi</taxon>
        <taxon>Dikarya</taxon>
        <taxon>Ascomycota</taxon>
        <taxon>Pezizomycotina</taxon>
        <taxon>Eurotiomycetes</taxon>
        <taxon>Eurotiomycetidae</taxon>
        <taxon>Eurotiales</taxon>
        <taxon>Aspergillaceae</taxon>
        <taxon>Penicillium</taxon>
    </lineage>
</organism>